<evidence type="ECO:0000313" key="1">
    <source>
        <dbReference type="EMBL" id="GHC60567.1"/>
    </source>
</evidence>
<sequence>MASQGESFGQLDVDLQIGRRQFIPHEPIPLSIQLTNRAGRELLLHGDSRKSWLNVVISDQRGNPVAPYKPMAFQAAKVPVGRAVAKQIDLNSLFPLHSFGKYTVYTVVTLPTGEAFQSPRKTFDITRGRTVYEQRVGLGGKARDYRLISFAPGRTSYLYFQAELVDERRVVLTYPIGELLQNKAPEATVDRAGKLNVLYLGAPDRYVHVLIDSTGKVVKRTIYKRGPSGDPRLTAFANGEVKVAGGMVFDPDAQKARKAKIRKISERPSLLFD</sequence>
<organism evidence="1 2">
    <name type="scientific">Roseibacillus persicicus</name>
    <dbReference type="NCBI Taxonomy" id="454148"/>
    <lineage>
        <taxon>Bacteria</taxon>
        <taxon>Pseudomonadati</taxon>
        <taxon>Verrucomicrobiota</taxon>
        <taxon>Verrucomicrobiia</taxon>
        <taxon>Verrucomicrobiales</taxon>
        <taxon>Verrucomicrobiaceae</taxon>
        <taxon>Roseibacillus</taxon>
    </lineage>
</organism>
<dbReference type="AlphaFoldDB" id="A0A918TX44"/>
<dbReference type="EMBL" id="BMXI01000013">
    <property type="protein sequence ID" value="GHC60567.1"/>
    <property type="molecule type" value="Genomic_DNA"/>
</dbReference>
<dbReference type="RefSeq" id="WP_189571551.1">
    <property type="nucleotide sequence ID" value="NZ_BMXI01000013.1"/>
</dbReference>
<protein>
    <submittedName>
        <fullName evidence="1">Uncharacterized protein</fullName>
    </submittedName>
</protein>
<name>A0A918TX44_9BACT</name>
<accession>A0A918TX44</accession>
<dbReference type="Proteomes" id="UP000644507">
    <property type="component" value="Unassembled WGS sequence"/>
</dbReference>
<gene>
    <name evidence="1" type="ORF">GCM10007100_29930</name>
</gene>
<reference evidence="1" key="1">
    <citation type="journal article" date="2014" name="Int. J. Syst. Evol. Microbiol.">
        <title>Complete genome sequence of Corynebacterium casei LMG S-19264T (=DSM 44701T), isolated from a smear-ripened cheese.</title>
        <authorList>
            <consortium name="US DOE Joint Genome Institute (JGI-PGF)"/>
            <person name="Walter F."/>
            <person name="Albersmeier A."/>
            <person name="Kalinowski J."/>
            <person name="Ruckert C."/>
        </authorList>
    </citation>
    <scope>NUCLEOTIDE SEQUENCE</scope>
    <source>
        <strain evidence="1">KCTC 12988</strain>
    </source>
</reference>
<evidence type="ECO:0000313" key="2">
    <source>
        <dbReference type="Proteomes" id="UP000644507"/>
    </source>
</evidence>
<proteinExistence type="predicted"/>
<reference evidence="1" key="2">
    <citation type="submission" date="2020-09" db="EMBL/GenBank/DDBJ databases">
        <authorList>
            <person name="Sun Q."/>
            <person name="Kim S."/>
        </authorList>
    </citation>
    <scope>NUCLEOTIDE SEQUENCE</scope>
    <source>
        <strain evidence="1">KCTC 12988</strain>
    </source>
</reference>
<comment type="caution">
    <text evidence="1">The sequence shown here is derived from an EMBL/GenBank/DDBJ whole genome shotgun (WGS) entry which is preliminary data.</text>
</comment>
<keyword evidence="2" id="KW-1185">Reference proteome</keyword>